<name>A0A445M227_GLYSO</name>
<dbReference type="InterPro" id="IPR054722">
    <property type="entry name" value="PolX-like_BBD"/>
</dbReference>
<comment type="caution">
    <text evidence="12">The sequence shown here is derived from an EMBL/GenBank/DDBJ whole genome shotgun (WGS) entry which is preliminary data.</text>
</comment>
<dbReference type="Gene3D" id="4.10.60.10">
    <property type="entry name" value="Zinc finger, CCHC-type"/>
    <property type="match status" value="1"/>
</dbReference>
<proteinExistence type="inferred from homology"/>
<dbReference type="Pfam" id="PF00183">
    <property type="entry name" value="HSP90"/>
    <property type="match status" value="1"/>
</dbReference>
<evidence type="ECO:0000259" key="10">
    <source>
        <dbReference type="PROSITE" id="PS50158"/>
    </source>
</evidence>
<dbReference type="Gene3D" id="3.40.50.10140">
    <property type="entry name" value="Toll/interleukin-1 receptor homology (TIR) domain"/>
    <property type="match status" value="1"/>
</dbReference>
<dbReference type="SUPFAM" id="SSF56672">
    <property type="entry name" value="DNA/RNA polymerases"/>
    <property type="match status" value="1"/>
</dbReference>
<dbReference type="GO" id="GO:0003676">
    <property type="term" value="F:nucleic acid binding"/>
    <property type="evidence" value="ECO:0007669"/>
    <property type="project" value="InterPro"/>
</dbReference>
<dbReference type="GO" id="GO:0007165">
    <property type="term" value="P:signal transduction"/>
    <property type="evidence" value="ECO:0007669"/>
    <property type="project" value="InterPro"/>
</dbReference>
<dbReference type="GO" id="GO:0051082">
    <property type="term" value="F:unfolded protein binding"/>
    <property type="evidence" value="ECO:0007669"/>
    <property type="project" value="InterPro"/>
</dbReference>
<dbReference type="InterPro" id="IPR043502">
    <property type="entry name" value="DNA/RNA_pol_sf"/>
</dbReference>
<dbReference type="SUPFAM" id="SSF53098">
    <property type="entry name" value="Ribonuclease H-like"/>
    <property type="match status" value="1"/>
</dbReference>
<evidence type="ECO:0000256" key="5">
    <source>
        <dbReference type="ARBA" id="ARBA00022801"/>
    </source>
</evidence>
<dbReference type="InterPro" id="IPR036397">
    <property type="entry name" value="RNaseH_sf"/>
</dbReference>
<evidence type="ECO:0000256" key="1">
    <source>
        <dbReference type="ARBA" id="ARBA00008239"/>
    </source>
</evidence>
<dbReference type="PANTHER" id="PTHR42648:SF28">
    <property type="entry name" value="TRANSPOSON-ENCODED PROTEIN WITH RIBONUCLEASE H-LIKE AND RETROVIRUS ZINC FINGER-LIKE DOMAINS"/>
    <property type="match status" value="1"/>
</dbReference>
<dbReference type="Proteomes" id="UP000289340">
    <property type="component" value="Chromosome 1"/>
</dbReference>
<feature type="domain" description="CCHC-type" evidence="10">
    <location>
        <begin position="495"/>
        <end position="510"/>
    </location>
</feature>
<dbReference type="InterPro" id="IPR020568">
    <property type="entry name" value="Ribosomal_Su5_D2-typ_SF"/>
</dbReference>
<dbReference type="Gene3D" id="3.30.230.80">
    <property type="match status" value="1"/>
</dbReference>
<keyword evidence="5" id="KW-0378">Hydrolase</keyword>
<dbReference type="EC" id="2.7.7.7" evidence="12"/>
<dbReference type="Pfam" id="PF13976">
    <property type="entry name" value="gag_pre-integrs"/>
    <property type="match status" value="1"/>
</dbReference>
<keyword evidence="3" id="KW-0479">Metal-binding</keyword>
<keyword evidence="7" id="KW-0143">Chaperone</keyword>
<evidence type="ECO:0000256" key="6">
    <source>
        <dbReference type="ARBA" id="ARBA00023027"/>
    </source>
</evidence>
<evidence type="ECO:0000313" key="13">
    <source>
        <dbReference type="Proteomes" id="UP000289340"/>
    </source>
</evidence>
<dbReference type="PROSITE" id="PS50158">
    <property type="entry name" value="ZF_CCHC"/>
    <property type="match status" value="1"/>
</dbReference>
<feature type="domain" description="Integrase catalytic" evidence="11">
    <location>
        <begin position="732"/>
        <end position="904"/>
    </location>
</feature>
<dbReference type="GO" id="GO:0016887">
    <property type="term" value="F:ATP hydrolysis activity"/>
    <property type="evidence" value="ECO:0007669"/>
    <property type="project" value="InterPro"/>
</dbReference>
<keyword evidence="13" id="KW-1185">Reference proteome</keyword>
<dbReference type="Pfam" id="PF00665">
    <property type="entry name" value="rve"/>
    <property type="match status" value="1"/>
</dbReference>
<keyword evidence="8" id="KW-0863">Zinc-finger</keyword>
<dbReference type="Gene3D" id="3.40.50.300">
    <property type="entry name" value="P-loop containing nucleotide triphosphate hydrolases"/>
    <property type="match status" value="1"/>
</dbReference>
<dbReference type="GO" id="GO:0140662">
    <property type="term" value="F:ATP-dependent protein folding chaperone"/>
    <property type="evidence" value="ECO:0007669"/>
    <property type="project" value="InterPro"/>
</dbReference>
<evidence type="ECO:0000256" key="8">
    <source>
        <dbReference type="PROSITE-ProRule" id="PRU00047"/>
    </source>
</evidence>
<dbReference type="GO" id="GO:0043531">
    <property type="term" value="F:ADP binding"/>
    <property type="evidence" value="ECO:0007669"/>
    <property type="project" value="InterPro"/>
</dbReference>
<protein>
    <submittedName>
        <fullName evidence="12">Retrovirus-related Pol polyprotein from transposon TNT 1-94</fullName>
        <ecNumber evidence="12">2.7.7.7</ecNumber>
    </submittedName>
</protein>
<dbReference type="InterPro" id="IPR013103">
    <property type="entry name" value="RVT_2"/>
</dbReference>
<evidence type="ECO:0000256" key="7">
    <source>
        <dbReference type="ARBA" id="ARBA00023186"/>
    </source>
</evidence>
<dbReference type="Pfam" id="PF07727">
    <property type="entry name" value="RVT_2"/>
    <property type="match status" value="1"/>
</dbReference>
<dbReference type="InterPro" id="IPR035897">
    <property type="entry name" value="Toll_tir_struct_dom_sf"/>
</dbReference>
<accession>A0A445M227</accession>
<keyword evidence="4" id="KW-0064">Aspartyl protease</keyword>
<dbReference type="PROSITE" id="PS50104">
    <property type="entry name" value="TIR"/>
    <property type="match status" value="1"/>
</dbReference>
<dbReference type="SMART" id="SM00255">
    <property type="entry name" value="TIR"/>
    <property type="match status" value="1"/>
</dbReference>
<dbReference type="PRINTS" id="PR00364">
    <property type="entry name" value="DISEASERSIST"/>
</dbReference>
<dbReference type="EMBL" id="QZWG01000001">
    <property type="protein sequence ID" value="RZC29594.1"/>
    <property type="molecule type" value="Genomic_DNA"/>
</dbReference>
<dbReference type="SUPFAM" id="SSF52200">
    <property type="entry name" value="Toll/Interleukin receptor TIR domain"/>
    <property type="match status" value="1"/>
</dbReference>
<keyword evidence="6" id="KW-0520">NAD</keyword>
<sequence length="1732" mass="198159">MRKPEEIAKEEYSAFYKSLTNDWEEHLAVKHFSSEGQLEFKPILFVPKRAPFDKLTQGRSLTILRGEDTRDNFISHIYEELQRKKIETYIDYRLARGEEISPALHRAIEKSTIYVVIFSQNYASSTWCLEELTKILDCKNRYGRDVIPVFYKVDPSIVRHQRETYAEALVKHEHRFKDNLGKVHAWKAALKEAAGLVGWHSQVTSLIHHLETGRERAWKNQNKKLFIAMAGEQELPLPCPFSFFGIFRFDFVYASQTISFSNIQCDVPELKGDNYKIWKERILLQLGWMDIDYAIRKDEPPAITNESSPADVALYERWERSNRLSVMFIKTKISAGIRGSVDQHEKVRDLLKAIDDQFITSDKTLASTLIMKFSSLRLTNVKGVREYIMKMRDISAQLKKLEVDMSESFLVHFILNTLPHEYGPFKISYNTHKDKWSINELMTMCVQEEERLVMEMGESALLTTAYGKNKTIKSQAYQKGNGKIPPQADIKKVAKCFFCKKKGHMKKNCPGFQKWLEKKGKSISLVCYESNMVSVNINTWWIDSGSTIHIANSLQGMQNLRKPVGSEQSILSGNKLGSHVEAIGTCILTLSSGFILKLERTFYVPSFSRNLISISRLVPFGYSFNFKDTSFELFYNSECVGNGILSDGLYLLGLQNNATYSSMHVQTGIKRCNINENSPMLWHRRLGHISIERIKRLVKDGVLNTLDFADFKTCVDCIKGKQTNMSKKGANRSSSILEIIHTDICCPDMDAHGQKYFITFIDDYSRYTNVYLLHNKYEALDAFKVFKAEVENQCGKQIKIVRSDRGGEYYGRYIENGQAPGPFAKFLQEHGIVAQYTMPGSPNQNGVAERRNRTLLDMVRSMLSNSNLPKSLWAEALKTAAYILNRVPTKAVPKTPFELFKGWKPSLKHMRVWGCPSEVRIYNPQEKKLDPRTISGYFIGYAERSKGYRFYCPHHITRIVESRNAKFIENDLISGSDQLRDLGSEIDYIESQPSTSNERLVVIHTLQVQRDDEQHMIGIPQTVVDNPVDQVDHQIHENDEQPVEQHDPQENVDATLRRSTRVRKSAIPSDYIVYLQESDYNIGAENDPETFDQAMSCKESNLWYDAMKDEMSSMQSNKVWNLVELPNGAKAIGCKWVFKTKNDSLGNIERYKARLVAKGFTQKEGIDYKETFSPVSKKDSLRIILALVAHFDLELQQMDVKTTFLNGDLEEEVYMKQPEGFSSNSGEHLVCKLNKSIYGLKQASRQWYLKFHGIISSFGFNENPMDQCIYHKVSGSKICFLVLYVDDILLAANDRGLLHEVKQFLSKNFDMKDMGDASYVIGIKIHRDRSRGILGLSQETYINKILERFRMKDCSPSIAPIVKGDRFNLNQCPKNDFEREQMKNIPYASVVGSLMYAQVCTRPDIAFAVGMLGRYQSNPGIDHWRAAKKVLRYLQGTKDYMLMYRQTDNLDVIGYSDSDFAGCVDSRRSTSGYIFMMAGGAISGRSVKQSLTATSTMEAEFVSCFEATSHGVWLKSFISGLKIIDTISRPLRIFCDNSAAVFMAKNNKSGSRSKHIDIKYLAIRERVKDKKVSYTPSREWKRESLEEPKQETLHSNGWRPEATEATLVAEVVKDILKKLNSSSSSDHQGIVGIENHVRRIQSLMNLESPDIRIIGIWGSEGIGKTIIARQIYHKLASHFGSSSLVLNVQEEIERHGIDHIISEYTSELLEKDRSFSNKRLKRTKVLLILDDV</sequence>
<dbReference type="InterPro" id="IPR002182">
    <property type="entry name" value="NB-ARC"/>
</dbReference>
<dbReference type="InterPro" id="IPR001584">
    <property type="entry name" value="Integrase_cat-core"/>
</dbReference>
<dbReference type="InterPro" id="IPR057670">
    <property type="entry name" value="SH3_retrovirus"/>
</dbReference>
<dbReference type="Pfam" id="PF25597">
    <property type="entry name" value="SH3_retrovirus"/>
    <property type="match status" value="1"/>
</dbReference>
<keyword evidence="12" id="KW-0808">Transferase</keyword>
<dbReference type="GO" id="GO:0004190">
    <property type="term" value="F:aspartic-type endopeptidase activity"/>
    <property type="evidence" value="ECO:0007669"/>
    <property type="project" value="UniProtKB-KW"/>
</dbReference>
<dbReference type="Pfam" id="PF00931">
    <property type="entry name" value="NB-ARC"/>
    <property type="match status" value="1"/>
</dbReference>
<dbReference type="Pfam" id="PF14223">
    <property type="entry name" value="Retrotran_gag_2"/>
    <property type="match status" value="1"/>
</dbReference>
<dbReference type="InterPro" id="IPR027417">
    <property type="entry name" value="P-loop_NTPase"/>
</dbReference>
<dbReference type="InterPro" id="IPR036875">
    <property type="entry name" value="Znf_CCHC_sf"/>
</dbReference>
<evidence type="ECO:0000256" key="3">
    <source>
        <dbReference type="ARBA" id="ARBA00022723"/>
    </source>
</evidence>
<dbReference type="GO" id="GO:0006508">
    <property type="term" value="P:proteolysis"/>
    <property type="evidence" value="ECO:0007669"/>
    <property type="project" value="UniProtKB-KW"/>
</dbReference>
<dbReference type="SUPFAM" id="SSF57756">
    <property type="entry name" value="Retrovirus zinc finger-like domains"/>
    <property type="match status" value="1"/>
</dbReference>
<evidence type="ECO:0000256" key="4">
    <source>
        <dbReference type="ARBA" id="ARBA00022750"/>
    </source>
</evidence>
<evidence type="ECO:0000259" key="11">
    <source>
        <dbReference type="PROSITE" id="PS50994"/>
    </source>
</evidence>
<dbReference type="CDD" id="cd09272">
    <property type="entry name" value="RNase_HI_RT_Ty1"/>
    <property type="match status" value="1"/>
</dbReference>
<reference evidence="12 13" key="1">
    <citation type="submission" date="2018-09" db="EMBL/GenBank/DDBJ databases">
        <title>A high-quality reference genome of wild soybean provides a powerful tool to mine soybean genomes.</title>
        <authorList>
            <person name="Xie M."/>
            <person name="Chung C.Y.L."/>
            <person name="Li M.-W."/>
            <person name="Wong F.-L."/>
            <person name="Chan T.-F."/>
            <person name="Lam H.-M."/>
        </authorList>
    </citation>
    <scope>NUCLEOTIDE SEQUENCE [LARGE SCALE GENOMIC DNA]</scope>
    <source>
        <strain evidence="13">cv. W05</strain>
        <tissue evidence="12">Hypocotyl of etiolated seedlings</tissue>
    </source>
</reference>
<dbReference type="PROSITE" id="PS50994">
    <property type="entry name" value="INTEGRASE"/>
    <property type="match status" value="1"/>
</dbReference>
<gene>
    <name evidence="12" type="ORF">D0Y65_001248</name>
</gene>
<dbReference type="Pfam" id="PF22936">
    <property type="entry name" value="Pol_BBD"/>
    <property type="match status" value="1"/>
</dbReference>
<dbReference type="GO" id="GO:0003887">
    <property type="term" value="F:DNA-directed DNA polymerase activity"/>
    <property type="evidence" value="ECO:0007669"/>
    <property type="project" value="UniProtKB-EC"/>
</dbReference>
<evidence type="ECO:0000256" key="2">
    <source>
        <dbReference type="ARBA" id="ARBA00022670"/>
    </source>
</evidence>
<dbReference type="InterPro" id="IPR001878">
    <property type="entry name" value="Znf_CCHC"/>
</dbReference>
<feature type="domain" description="TIR" evidence="9">
    <location>
        <begin position="56"/>
        <end position="225"/>
    </location>
</feature>
<keyword evidence="8" id="KW-0862">Zinc</keyword>
<dbReference type="GO" id="GO:0005524">
    <property type="term" value="F:ATP binding"/>
    <property type="evidence" value="ECO:0007669"/>
    <property type="project" value="InterPro"/>
</dbReference>
<keyword evidence="12" id="KW-0548">Nucleotidyltransferase</keyword>
<dbReference type="SUPFAM" id="SSF52540">
    <property type="entry name" value="P-loop containing nucleoside triphosphate hydrolases"/>
    <property type="match status" value="1"/>
</dbReference>
<dbReference type="Pfam" id="PF01582">
    <property type="entry name" value="TIR"/>
    <property type="match status" value="1"/>
</dbReference>
<dbReference type="InterPro" id="IPR025724">
    <property type="entry name" value="GAG-pre-integrase_dom"/>
</dbReference>
<dbReference type="PANTHER" id="PTHR42648">
    <property type="entry name" value="TRANSPOSASE, PUTATIVE-RELATED"/>
    <property type="match status" value="1"/>
</dbReference>
<comment type="similarity">
    <text evidence="1">Belongs to the heat shock protein 90 family.</text>
</comment>
<dbReference type="SUPFAM" id="SSF54211">
    <property type="entry name" value="Ribosomal protein S5 domain 2-like"/>
    <property type="match status" value="1"/>
</dbReference>
<evidence type="ECO:0000313" key="12">
    <source>
        <dbReference type="EMBL" id="RZC29594.1"/>
    </source>
</evidence>
<dbReference type="InterPro" id="IPR012337">
    <property type="entry name" value="RNaseH-like_sf"/>
</dbReference>
<dbReference type="FunFam" id="3.40.50.10140:FF:000007">
    <property type="entry name" value="Disease resistance protein (TIR-NBS-LRR class)"/>
    <property type="match status" value="1"/>
</dbReference>
<organism evidence="12 13">
    <name type="scientific">Glycine soja</name>
    <name type="common">Wild soybean</name>
    <dbReference type="NCBI Taxonomy" id="3848"/>
    <lineage>
        <taxon>Eukaryota</taxon>
        <taxon>Viridiplantae</taxon>
        <taxon>Streptophyta</taxon>
        <taxon>Embryophyta</taxon>
        <taxon>Tracheophyta</taxon>
        <taxon>Spermatophyta</taxon>
        <taxon>Magnoliopsida</taxon>
        <taxon>eudicotyledons</taxon>
        <taxon>Gunneridae</taxon>
        <taxon>Pentapetalae</taxon>
        <taxon>rosids</taxon>
        <taxon>fabids</taxon>
        <taxon>Fabales</taxon>
        <taxon>Fabaceae</taxon>
        <taxon>Papilionoideae</taxon>
        <taxon>50 kb inversion clade</taxon>
        <taxon>NPAAA clade</taxon>
        <taxon>indigoferoid/millettioid clade</taxon>
        <taxon>Phaseoleae</taxon>
        <taxon>Glycine</taxon>
        <taxon>Glycine subgen. Soja</taxon>
    </lineage>
</organism>
<evidence type="ECO:0000259" key="9">
    <source>
        <dbReference type="PROSITE" id="PS50104"/>
    </source>
</evidence>
<dbReference type="InterPro" id="IPR039537">
    <property type="entry name" value="Retrotran_Ty1/copia-like"/>
</dbReference>
<dbReference type="SMART" id="SM00343">
    <property type="entry name" value="ZnF_C2HC"/>
    <property type="match status" value="1"/>
</dbReference>
<dbReference type="GO" id="GO:0008270">
    <property type="term" value="F:zinc ion binding"/>
    <property type="evidence" value="ECO:0007669"/>
    <property type="project" value="UniProtKB-KW"/>
</dbReference>
<dbReference type="GO" id="GO:0015074">
    <property type="term" value="P:DNA integration"/>
    <property type="evidence" value="ECO:0007669"/>
    <property type="project" value="InterPro"/>
</dbReference>
<dbReference type="InterPro" id="IPR000157">
    <property type="entry name" value="TIR_dom"/>
</dbReference>
<keyword evidence="2" id="KW-0645">Protease</keyword>
<dbReference type="InterPro" id="IPR001404">
    <property type="entry name" value="Hsp90_fam"/>
</dbReference>
<dbReference type="Gene3D" id="3.30.420.10">
    <property type="entry name" value="Ribonuclease H-like superfamily/Ribonuclease H"/>
    <property type="match status" value="1"/>
</dbReference>